<dbReference type="KEGG" id="gur:Gura_2941"/>
<proteinExistence type="predicted"/>
<keyword evidence="2" id="KW-1185">Reference proteome</keyword>
<name>A5G5P5_GEOUR</name>
<dbReference type="AlphaFoldDB" id="A5G5P5"/>
<dbReference type="OrthoDB" id="5398689at2"/>
<evidence type="ECO:0000313" key="1">
    <source>
        <dbReference type="EMBL" id="ABQ27113.1"/>
    </source>
</evidence>
<gene>
    <name evidence="1" type="ordered locus">Gura_2941</name>
</gene>
<accession>A5G5P5</accession>
<reference evidence="1 2" key="1">
    <citation type="submission" date="2007-05" db="EMBL/GenBank/DDBJ databases">
        <title>Complete sequence of Geobacter uraniireducens Rf4.</title>
        <authorList>
            <consortium name="US DOE Joint Genome Institute"/>
            <person name="Copeland A."/>
            <person name="Lucas S."/>
            <person name="Lapidus A."/>
            <person name="Barry K."/>
            <person name="Detter J.C."/>
            <person name="Glavina del Rio T."/>
            <person name="Hammon N."/>
            <person name="Israni S."/>
            <person name="Dalin E."/>
            <person name="Tice H."/>
            <person name="Pitluck S."/>
            <person name="Chertkov O."/>
            <person name="Brettin T."/>
            <person name="Bruce D."/>
            <person name="Han C."/>
            <person name="Schmutz J."/>
            <person name="Larimer F."/>
            <person name="Land M."/>
            <person name="Hauser L."/>
            <person name="Kyrpides N."/>
            <person name="Mikhailova N."/>
            <person name="Shelobolina E."/>
            <person name="Aklujkar M."/>
            <person name="Lovley D."/>
            <person name="Richardson P."/>
        </authorList>
    </citation>
    <scope>NUCLEOTIDE SEQUENCE [LARGE SCALE GENOMIC DNA]</scope>
    <source>
        <strain evidence="1 2">Rf4</strain>
    </source>
</reference>
<dbReference type="HOGENOM" id="CLU_2953960_0_0_7"/>
<dbReference type="RefSeq" id="WP_011939782.1">
    <property type="nucleotide sequence ID" value="NC_009483.1"/>
</dbReference>
<dbReference type="EMBL" id="CP000698">
    <property type="protein sequence ID" value="ABQ27113.1"/>
    <property type="molecule type" value="Genomic_DNA"/>
</dbReference>
<protein>
    <submittedName>
        <fullName evidence="1">Uncharacterized protein</fullName>
    </submittedName>
</protein>
<evidence type="ECO:0000313" key="2">
    <source>
        <dbReference type="Proteomes" id="UP000006695"/>
    </source>
</evidence>
<sequence>MAQIELTEHEAKILSEVLDSYLTDLRTEMVATENREWRAEMKEREALAKDILNRLGALKG</sequence>
<dbReference type="Proteomes" id="UP000006695">
    <property type="component" value="Chromosome"/>
</dbReference>
<organism evidence="1 2">
    <name type="scientific">Geotalea uraniireducens (strain Rf4)</name>
    <name type="common">Geobacter uraniireducens</name>
    <dbReference type="NCBI Taxonomy" id="351605"/>
    <lineage>
        <taxon>Bacteria</taxon>
        <taxon>Pseudomonadati</taxon>
        <taxon>Thermodesulfobacteriota</taxon>
        <taxon>Desulfuromonadia</taxon>
        <taxon>Geobacterales</taxon>
        <taxon>Geobacteraceae</taxon>
        <taxon>Geotalea</taxon>
    </lineage>
</organism>